<feature type="non-terminal residue" evidence="1">
    <location>
        <position position="1"/>
    </location>
</feature>
<name>A0A7J6KJC8_PERCH</name>
<feature type="non-terminal residue" evidence="1">
    <location>
        <position position="208"/>
    </location>
</feature>
<proteinExistence type="predicted"/>
<evidence type="ECO:0000313" key="1">
    <source>
        <dbReference type="EMBL" id="KAF4646972.1"/>
    </source>
</evidence>
<dbReference type="AlphaFoldDB" id="A0A7J6KJC8"/>
<comment type="caution">
    <text evidence="1">The sequence shown here is derived from an EMBL/GenBank/DDBJ whole genome shotgun (WGS) entry which is preliminary data.</text>
</comment>
<keyword evidence="2" id="KW-1185">Reference proteome</keyword>
<protein>
    <submittedName>
        <fullName evidence="1">Uncharacterized protein</fullName>
    </submittedName>
</protein>
<dbReference type="OrthoDB" id="461810at2759"/>
<evidence type="ECO:0000313" key="2">
    <source>
        <dbReference type="Proteomes" id="UP000591131"/>
    </source>
</evidence>
<organism evidence="1 2">
    <name type="scientific">Perkinsus chesapeaki</name>
    <name type="common">Clam parasite</name>
    <name type="synonym">Perkinsus andrewsi</name>
    <dbReference type="NCBI Taxonomy" id="330153"/>
    <lineage>
        <taxon>Eukaryota</taxon>
        <taxon>Sar</taxon>
        <taxon>Alveolata</taxon>
        <taxon>Perkinsozoa</taxon>
        <taxon>Perkinsea</taxon>
        <taxon>Perkinsida</taxon>
        <taxon>Perkinsidae</taxon>
        <taxon>Perkinsus</taxon>
    </lineage>
</organism>
<reference evidence="1 2" key="1">
    <citation type="submission" date="2020-04" db="EMBL/GenBank/DDBJ databases">
        <title>Perkinsus chesapeaki whole genome sequence.</title>
        <authorList>
            <person name="Bogema D.R."/>
        </authorList>
    </citation>
    <scope>NUCLEOTIDE SEQUENCE [LARGE SCALE GENOMIC DNA]</scope>
    <source>
        <strain evidence="1">ATCC PRA-425</strain>
    </source>
</reference>
<gene>
    <name evidence="1" type="ORF">FOL47_005279</name>
</gene>
<dbReference type="Proteomes" id="UP000591131">
    <property type="component" value="Unassembled WGS sequence"/>
</dbReference>
<dbReference type="EMBL" id="JAAPAO010002957">
    <property type="protein sequence ID" value="KAF4646972.1"/>
    <property type="molecule type" value="Genomic_DNA"/>
</dbReference>
<sequence>DVIEKILSTTTGSILDVQRTPEWFEESYNDILTELYTNYYDPAMRTLLLAQWQQEHQGHTVTLEQYLKTLEGQRTLLQHNKHYITDADFVEKLLLTTRSPYKDWVAQYQAEERDPKEVVRLLRSRARSETAQAMYKPTNISVPLAGLCSTQSQDAVGNVSEDQPRRVNYKALRDSKRCCRCFRLGHISSACEVDQPTLLSSRCLSCGG</sequence>
<accession>A0A7J6KJC8</accession>